<proteinExistence type="inferred from homology"/>
<evidence type="ECO:0000256" key="6">
    <source>
        <dbReference type="ARBA" id="ARBA00022801"/>
    </source>
</evidence>
<dbReference type="GO" id="GO:0046294">
    <property type="term" value="P:formaldehyde catabolic process"/>
    <property type="evidence" value="ECO:0007669"/>
    <property type="project" value="InterPro"/>
</dbReference>
<keyword evidence="5" id="KW-0719">Serine esterase</keyword>
<comment type="similarity">
    <text evidence="2">Belongs to the esterase D family.</text>
</comment>
<dbReference type="GO" id="GO:0018738">
    <property type="term" value="F:S-formylglutathione hydrolase activity"/>
    <property type="evidence" value="ECO:0007669"/>
    <property type="project" value="UniProtKB-EC"/>
</dbReference>
<keyword evidence="6" id="KW-0378">Hydrolase</keyword>
<dbReference type="Proteomes" id="UP000092460">
    <property type="component" value="Unassembled WGS sequence"/>
</dbReference>
<dbReference type="EMBL" id="JXJN01013285">
    <property type="status" value="NOT_ANNOTATED_CDS"/>
    <property type="molecule type" value="Genomic_DNA"/>
</dbReference>
<evidence type="ECO:0000256" key="2">
    <source>
        <dbReference type="ARBA" id="ARBA00005622"/>
    </source>
</evidence>
<evidence type="ECO:0000256" key="7">
    <source>
        <dbReference type="ARBA" id="ARBA00032082"/>
    </source>
</evidence>
<reference evidence="8" key="2">
    <citation type="submission" date="2020-05" db="UniProtKB">
        <authorList>
            <consortium name="EnsemblMetazoa"/>
        </authorList>
    </citation>
    <scope>IDENTIFICATION</scope>
    <source>
        <strain evidence="8">IAEA</strain>
    </source>
</reference>
<dbReference type="EC" id="3.1.2.12" evidence="3"/>
<evidence type="ECO:0000256" key="4">
    <source>
        <dbReference type="ARBA" id="ARBA00016774"/>
    </source>
</evidence>
<organism evidence="8 9">
    <name type="scientific">Glossina palpalis gambiensis</name>
    <dbReference type="NCBI Taxonomy" id="67801"/>
    <lineage>
        <taxon>Eukaryota</taxon>
        <taxon>Metazoa</taxon>
        <taxon>Ecdysozoa</taxon>
        <taxon>Arthropoda</taxon>
        <taxon>Hexapoda</taxon>
        <taxon>Insecta</taxon>
        <taxon>Pterygota</taxon>
        <taxon>Neoptera</taxon>
        <taxon>Endopterygota</taxon>
        <taxon>Diptera</taxon>
        <taxon>Brachycera</taxon>
        <taxon>Muscomorpha</taxon>
        <taxon>Hippoboscoidea</taxon>
        <taxon>Glossinidae</taxon>
        <taxon>Glossina</taxon>
    </lineage>
</organism>
<keyword evidence="9" id="KW-1185">Reference proteome</keyword>
<dbReference type="GO" id="GO:0052689">
    <property type="term" value="F:carboxylic ester hydrolase activity"/>
    <property type="evidence" value="ECO:0007669"/>
    <property type="project" value="UniProtKB-KW"/>
</dbReference>
<dbReference type="GO" id="GO:0005829">
    <property type="term" value="C:cytosol"/>
    <property type="evidence" value="ECO:0007669"/>
    <property type="project" value="TreeGrafter"/>
</dbReference>
<dbReference type="AlphaFoldDB" id="A0A1B0BF57"/>
<comment type="function">
    <text evidence="1">Serine hydrolase involved in the detoxification of formaldehyde.</text>
</comment>
<dbReference type="EnsemblMetazoa" id="GPPI028063-RA">
    <property type="protein sequence ID" value="GPPI028063-PA"/>
    <property type="gene ID" value="GPPI028063"/>
</dbReference>
<dbReference type="InterPro" id="IPR014186">
    <property type="entry name" value="S-formylglutathione_hydrol"/>
</dbReference>
<evidence type="ECO:0000256" key="1">
    <source>
        <dbReference type="ARBA" id="ARBA00002608"/>
    </source>
</evidence>
<protein>
    <recommendedName>
        <fullName evidence="4">S-formylglutathione hydrolase</fullName>
        <ecNumber evidence="3">3.1.2.12</ecNumber>
    </recommendedName>
    <alternativeName>
        <fullName evidence="7">Esterase D</fullName>
    </alternativeName>
</protein>
<evidence type="ECO:0000256" key="3">
    <source>
        <dbReference type="ARBA" id="ARBA00012479"/>
    </source>
</evidence>
<dbReference type="STRING" id="67801.A0A1B0BF57"/>
<evidence type="ECO:0000313" key="8">
    <source>
        <dbReference type="EnsemblMetazoa" id="GPPI028063-PA"/>
    </source>
</evidence>
<dbReference type="Gene3D" id="3.40.50.1820">
    <property type="entry name" value="alpha/beta hydrolase"/>
    <property type="match status" value="1"/>
</dbReference>
<name>A0A1B0BF57_9MUSC</name>
<evidence type="ECO:0000313" key="9">
    <source>
        <dbReference type="Proteomes" id="UP000092460"/>
    </source>
</evidence>
<dbReference type="EMBL" id="JXJN01013284">
    <property type="status" value="NOT_ANNOTATED_CDS"/>
    <property type="molecule type" value="Genomic_DNA"/>
</dbReference>
<sequence length="169" mass="18502">MIIGHEDKGGHGALICALKNPGLYKSVSAFAPIANPLGCPWGQKAFKGYLGDNQKLWKQWDSTYLAETYSSGPIELFIDQGCNDNFLKEKQLLPENLLQAASIKASISDVSVDGWERIVAALSRAKEIRLLKLPATSTKDKANIMDKTTIAALRTRDSQKGQGNKAIQR</sequence>
<dbReference type="PANTHER" id="PTHR10061">
    <property type="entry name" value="S-FORMYLGLUTATHIONE HYDROLASE"/>
    <property type="match status" value="1"/>
</dbReference>
<dbReference type="VEuPathDB" id="VectorBase:GPPI028063"/>
<reference evidence="9" key="1">
    <citation type="submission" date="2015-01" db="EMBL/GenBank/DDBJ databases">
        <authorList>
            <person name="Aksoy S."/>
            <person name="Warren W."/>
            <person name="Wilson R.K."/>
        </authorList>
    </citation>
    <scope>NUCLEOTIDE SEQUENCE [LARGE SCALE GENOMIC DNA]</scope>
    <source>
        <strain evidence="9">IAEA</strain>
    </source>
</reference>
<dbReference type="PANTHER" id="PTHR10061:SF0">
    <property type="entry name" value="S-FORMYLGLUTATHIONE HYDROLASE"/>
    <property type="match status" value="1"/>
</dbReference>
<dbReference type="Pfam" id="PF00756">
    <property type="entry name" value="Esterase"/>
    <property type="match status" value="1"/>
</dbReference>
<dbReference type="SUPFAM" id="SSF53474">
    <property type="entry name" value="alpha/beta-Hydrolases"/>
    <property type="match status" value="1"/>
</dbReference>
<accession>A0A1B0BF57</accession>
<evidence type="ECO:0000256" key="5">
    <source>
        <dbReference type="ARBA" id="ARBA00022487"/>
    </source>
</evidence>
<dbReference type="InterPro" id="IPR000801">
    <property type="entry name" value="Esterase-like"/>
</dbReference>
<dbReference type="InterPro" id="IPR029058">
    <property type="entry name" value="AB_hydrolase_fold"/>
</dbReference>